<protein>
    <recommendedName>
        <fullName evidence="9">Right handed beta helix domain-containing protein</fullName>
    </recommendedName>
</protein>
<keyword evidence="3" id="KW-0964">Secreted</keyword>
<keyword evidence="5" id="KW-0732">Signal</keyword>
<keyword evidence="4" id="KW-0479">Metal-binding</keyword>
<dbReference type="GO" id="GO:0005576">
    <property type="term" value="C:extracellular region"/>
    <property type="evidence" value="ECO:0007669"/>
    <property type="project" value="UniProtKB-SubCell"/>
</dbReference>
<keyword evidence="6" id="KW-0106">Calcium</keyword>
<comment type="similarity">
    <text evidence="8">Belongs to the polysaccharide lyase 9 family.</text>
</comment>
<dbReference type="Pfam" id="PF14592">
    <property type="entry name" value="Chondroitinas_B"/>
    <property type="match status" value="1"/>
</dbReference>
<reference evidence="10 11" key="1">
    <citation type="journal article" date="2018" name="ISME J.">
        <title>Endosymbiont genomes yield clues of tubeworm success.</title>
        <authorList>
            <person name="Li Y."/>
            <person name="Liles M.R."/>
            <person name="Halanych K.M."/>
        </authorList>
    </citation>
    <scope>NUCLEOTIDE SEQUENCE [LARGE SCALE GENOMIC DNA]</scope>
    <source>
        <strain evidence="10">A1464</strain>
    </source>
</reference>
<evidence type="ECO:0000256" key="6">
    <source>
        <dbReference type="ARBA" id="ARBA00022837"/>
    </source>
</evidence>
<evidence type="ECO:0000313" key="10">
    <source>
        <dbReference type="EMBL" id="RDH83783.1"/>
    </source>
</evidence>
<organism evidence="10 11">
    <name type="scientific">endosymbiont of Galathealinum brachiosum</name>
    <dbReference type="NCBI Taxonomy" id="2200906"/>
    <lineage>
        <taxon>Bacteria</taxon>
        <taxon>Pseudomonadati</taxon>
        <taxon>Pseudomonadota</taxon>
        <taxon>Gammaproteobacteria</taxon>
        <taxon>sulfur-oxidizing symbionts</taxon>
    </lineage>
</organism>
<comment type="subcellular location">
    <subcellularLocation>
        <location evidence="2">Secreted</location>
    </subcellularLocation>
</comment>
<sequence length="535" mass="58520">MINYAVKLGVSILVVGILITACTGEADLFNSPTEADLFNSPTEAFLCDLPSNYTEYFVSTTGDDNSDGSESSPWKGIQKSIEKLKPGNILTIADGFYLENVKPTISGNSTDPIIIRAENPFKVVIDGDSQGPALDITEVSYLYFEGFRLQNAGEKATLEINSRDGQPSTGNTDTHHIFMSKMAIQGSCLNKNCNGILIARSNDVLFADSWIYGAGRYTVSIYGSRNINLRRVVIRWDEWIGADYKPDDPRQALGIYNTHDSLFENIVIIDAGEKPSGTAGDKGAVLLAGGDNGDTAPFTGSENNRFYGLVIHNNNGHGIALSGRSTPHNLNYFENSIVYNNTKRGLTINKRVEFTTFNNMSVINNPDGGYGNFSSETTGNILKNSLILDNGSNAISGEVTNNYNVVFGNNDNGSLGEQSISIDPQLLYVFKNDTVPLLNNPGDNDKARGANLLFRYYGGIESKQHLWPWLYEDLIKKDFCDQTTLNELGRTGANSAKWCDSSATLSRYLFEASTNQTCPNNICDLDAEKPTCSIE</sequence>
<dbReference type="InterPro" id="IPR011050">
    <property type="entry name" value="Pectin_lyase_fold/virulence"/>
</dbReference>
<dbReference type="SMART" id="SM00710">
    <property type="entry name" value="PbH1"/>
    <property type="match status" value="4"/>
</dbReference>
<dbReference type="InterPro" id="IPR006626">
    <property type="entry name" value="PbH1"/>
</dbReference>
<dbReference type="Gene3D" id="2.160.20.10">
    <property type="entry name" value="Single-stranded right-handed beta-helix, Pectin lyase-like"/>
    <property type="match status" value="1"/>
</dbReference>
<feature type="domain" description="Right handed beta helix" evidence="9">
    <location>
        <begin position="194"/>
        <end position="373"/>
    </location>
</feature>
<evidence type="ECO:0000256" key="8">
    <source>
        <dbReference type="ARBA" id="ARBA00038263"/>
    </source>
</evidence>
<dbReference type="EMBL" id="QFXC01000008">
    <property type="protein sequence ID" value="RDH83783.1"/>
    <property type="molecule type" value="Genomic_DNA"/>
</dbReference>
<dbReference type="Proteomes" id="UP000254266">
    <property type="component" value="Unassembled WGS sequence"/>
</dbReference>
<comment type="cofactor">
    <cofactor evidence="1">
        <name>Ca(2+)</name>
        <dbReference type="ChEBI" id="CHEBI:29108"/>
    </cofactor>
</comment>
<evidence type="ECO:0000256" key="4">
    <source>
        <dbReference type="ARBA" id="ARBA00022723"/>
    </source>
</evidence>
<evidence type="ECO:0000256" key="3">
    <source>
        <dbReference type="ARBA" id="ARBA00022525"/>
    </source>
</evidence>
<keyword evidence="7" id="KW-0456">Lyase</keyword>
<dbReference type="Pfam" id="PF13229">
    <property type="entry name" value="Beta_helix"/>
    <property type="match status" value="1"/>
</dbReference>
<dbReference type="PANTHER" id="PTHR40088">
    <property type="entry name" value="PECTATE LYASE (EUROFUNG)"/>
    <property type="match status" value="1"/>
</dbReference>
<name>A0A370DG22_9GAMM</name>
<comment type="caution">
    <text evidence="10">The sequence shown here is derived from an EMBL/GenBank/DDBJ whole genome shotgun (WGS) entry which is preliminary data.</text>
</comment>
<dbReference type="PANTHER" id="PTHR40088:SF1">
    <property type="entry name" value="PECTATE LYASE PEL9"/>
    <property type="match status" value="1"/>
</dbReference>
<accession>A0A370DG22</accession>
<evidence type="ECO:0000256" key="1">
    <source>
        <dbReference type="ARBA" id="ARBA00001913"/>
    </source>
</evidence>
<gene>
    <name evidence="10" type="ORF">DIZ80_06495</name>
</gene>
<dbReference type="InterPro" id="IPR012334">
    <property type="entry name" value="Pectin_lyas_fold"/>
</dbReference>
<proteinExistence type="inferred from homology"/>
<dbReference type="SUPFAM" id="SSF51126">
    <property type="entry name" value="Pectin lyase-like"/>
    <property type="match status" value="1"/>
</dbReference>
<dbReference type="AlphaFoldDB" id="A0A370DG22"/>
<dbReference type="GO" id="GO:0016837">
    <property type="term" value="F:carbon-oxygen lyase activity, acting on polysaccharides"/>
    <property type="evidence" value="ECO:0007669"/>
    <property type="project" value="TreeGrafter"/>
</dbReference>
<evidence type="ECO:0000256" key="7">
    <source>
        <dbReference type="ARBA" id="ARBA00023239"/>
    </source>
</evidence>
<dbReference type="PROSITE" id="PS51257">
    <property type="entry name" value="PROKAR_LIPOPROTEIN"/>
    <property type="match status" value="1"/>
</dbReference>
<dbReference type="GO" id="GO:0046872">
    <property type="term" value="F:metal ion binding"/>
    <property type="evidence" value="ECO:0007669"/>
    <property type="project" value="UniProtKB-KW"/>
</dbReference>
<keyword evidence="11" id="KW-1185">Reference proteome</keyword>
<dbReference type="InterPro" id="IPR052052">
    <property type="entry name" value="Polysaccharide_Lyase_9"/>
</dbReference>
<evidence type="ECO:0000313" key="11">
    <source>
        <dbReference type="Proteomes" id="UP000254266"/>
    </source>
</evidence>
<dbReference type="InterPro" id="IPR039513">
    <property type="entry name" value="PL-6"/>
</dbReference>
<evidence type="ECO:0000256" key="5">
    <source>
        <dbReference type="ARBA" id="ARBA00022729"/>
    </source>
</evidence>
<dbReference type="InterPro" id="IPR039448">
    <property type="entry name" value="Beta_helix"/>
</dbReference>
<evidence type="ECO:0000259" key="9">
    <source>
        <dbReference type="Pfam" id="PF13229"/>
    </source>
</evidence>
<evidence type="ECO:0000256" key="2">
    <source>
        <dbReference type="ARBA" id="ARBA00004613"/>
    </source>
</evidence>